<protein>
    <submittedName>
        <fullName evidence="1">Uncharacterized protein</fullName>
    </submittedName>
</protein>
<name>A0AAU9M0E8_9ASTR</name>
<accession>A0AAU9M0E8</accession>
<organism evidence="1 2">
    <name type="scientific">Lactuca virosa</name>
    <dbReference type="NCBI Taxonomy" id="75947"/>
    <lineage>
        <taxon>Eukaryota</taxon>
        <taxon>Viridiplantae</taxon>
        <taxon>Streptophyta</taxon>
        <taxon>Embryophyta</taxon>
        <taxon>Tracheophyta</taxon>
        <taxon>Spermatophyta</taxon>
        <taxon>Magnoliopsida</taxon>
        <taxon>eudicotyledons</taxon>
        <taxon>Gunneridae</taxon>
        <taxon>Pentapetalae</taxon>
        <taxon>asterids</taxon>
        <taxon>campanulids</taxon>
        <taxon>Asterales</taxon>
        <taxon>Asteraceae</taxon>
        <taxon>Cichorioideae</taxon>
        <taxon>Cichorieae</taxon>
        <taxon>Lactucinae</taxon>
        <taxon>Lactuca</taxon>
    </lineage>
</organism>
<evidence type="ECO:0000313" key="1">
    <source>
        <dbReference type="EMBL" id="CAH1421523.1"/>
    </source>
</evidence>
<keyword evidence="2" id="KW-1185">Reference proteome</keyword>
<reference evidence="1 2" key="1">
    <citation type="submission" date="2022-01" db="EMBL/GenBank/DDBJ databases">
        <authorList>
            <person name="Xiong W."/>
            <person name="Schranz E."/>
        </authorList>
    </citation>
    <scope>NUCLEOTIDE SEQUENCE [LARGE SCALE GENOMIC DNA]</scope>
</reference>
<dbReference type="Proteomes" id="UP001157418">
    <property type="component" value="Unassembled WGS sequence"/>
</dbReference>
<comment type="caution">
    <text evidence="1">The sequence shown here is derived from an EMBL/GenBank/DDBJ whole genome shotgun (WGS) entry which is preliminary data.</text>
</comment>
<gene>
    <name evidence="1" type="ORF">LVIROSA_LOCUS8920</name>
</gene>
<evidence type="ECO:0000313" key="2">
    <source>
        <dbReference type="Proteomes" id="UP001157418"/>
    </source>
</evidence>
<proteinExistence type="predicted"/>
<dbReference type="EMBL" id="CAKMRJ010001112">
    <property type="protein sequence ID" value="CAH1421523.1"/>
    <property type="molecule type" value="Genomic_DNA"/>
</dbReference>
<dbReference type="AlphaFoldDB" id="A0AAU9M0E8"/>
<sequence length="119" mass="13545">MEAKRDRSEKHNSDTHRLIRLTNIPVDLDSSANPCFSIKDILSSLTRSFYTHTAPTITTVAVGINAFGYRLFQVQRKRITPAIPMSNSICYSRTQARRQTVVSFRAKKGSCRVPICRRD</sequence>